<comment type="subunit">
    <text evidence="9">Component of the Sec protein translocase complex. Heterotrimer consisting of SecY, SecE and SecG subunits. The heterotrimers can form oligomers, although 1 heterotrimer is thought to be able to translocate proteins. Interacts with the ribosome. Interacts with SecDF, and other proteins may be involved. Interacts with SecA.</text>
</comment>
<sequence>MLVSNESQNTNTILDKLKWGLVLVLIAFIVWGNFYFSQPNDIYQPNTIVRIIIVVVVSLLTLFIAVTTNKGKLFLSFLNESRKELRKVVWPTRKETTQTTLLIAAITVIVGLALWGMDSLFRSIIFYLTSIGR</sequence>
<evidence type="ECO:0000256" key="5">
    <source>
        <dbReference type="ARBA" id="ARBA00022927"/>
    </source>
</evidence>
<evidence type="ECO:0000256" key="7">
    <source>
        <dbReference type="ARBA" id="ARBA00023010"/>
    </source>
</evidence>
<accession>A0A1C3ZH17</accession>
<keyword evidence="3 9" id="KW-1003">Cell membrane</keyword>
<dbReference type="RefSeq" id="WP_091346590.1">
    <property type="nucleotide sequence ID" value="NZ_FMAQ01000001.1"/>
</dbReference>
<dbReference type="HAMAP" id="MF_00422">
    <property type="entry name" value="SecE"/>
    <property type="match status" value="1"/>
</dbReference>
<protein>
    <recommendedName>
        <fullName evidence="9">Protein translocase subunit SecE</fullName>
    </recommendedName>
</protein>
<dbReference type="GO" id="GO:0009306">
    <property type="term" value="P:protein secretion"/>
    <property type="evidence" value="ECO:0007669"/>
    <property type="project" value="UniProtKB-UniRule"/>
</dbReference>
<dbReference type="Proteomes" id="UP000199670">
    <property type="component" value="Unassembled WGS sequence"/>
</dbReference>
<evidence type="ECO:0000256" key="8">
    <source>
        <dbReference type="ARBA" id="ARBA00023136"/>
    </source>
</evidence>
<evidence type="ECO:0000256" key="9">
    <source>
        <dbReference type="HAMAP-Rule" id="MF_00422"/>
    </source>
</evidence>
<dbReference type="InterPro" id="IPR038379">
    <property type="entry name" value="SecE_sf"/>
</dbReference>
<dbReference type="AlphaFoldDB" id="A0A1C3ZH17"/>
<dbReference type="GO" id="GO:0008320">
    <property type="term" value="F:protein transmembrane transporter activity"/>
    <property type="evidence" value="ECO:0007669"/>
    <property type="project" value="UniProtKB-UniRule"/>
</dbReference>
<reference evidence="11" key="1">
    <citation type="submission" date="2016-08" db="EMBL/GenBank/DDBJ databases">
        <authorList>
            <person name="Varghese N."/>
            <person name="Submissions Spin"/>
        </authorList>
    </citation>
    <scope>NUCLEOTIDE SEQUENCE [LARGE SCALE GENOMIC DNA]</scope>
    <source>
        <strain evidence="11">R-53248</strain>
    </source>
</reference>
<dbReference type="EMBL" id="FMAQ01000001">
    <property type="protein sequence ID" value="SCB81563.1"/>
    <property type="molecule type" value="Genomic_DNA"/>
</dbReference>
<proteinExistence type="inferred from homology"/>
<dbReference type="InterPro" id="IPR005807">
    <property type="entry name" value="SecE_bac"/>
</dbReference>
<keyword evidence="7 9" id="KW-0811">Translocation</keyword>
<dbReference type="OrthoDB" id="9806365at2"/>
<dbReference type="PANTHER" id="PTHR33910">
    <property type="entry name" value="PROTEIN TRANSLOCASE SUBUNIT SECE"/>
    <property type="match status" value="1"/>
</dbReference>
<evidence type="ECO:0000313" key="10">
    <source>
        <dbReference type="EMBL" id="SCB81563.1"/>
    </source>
</evidence>
<keyword evidence="2 9" id="KW-0813">Transport</keyword>
<name>A0A1C3ZH17_9GAMM</name>
<keyword evidence="11" id="KW-1185">Reference proteome</keyword>
<organism evidence="10 11">
    <name type="scientific">Gilliamella bombicola</name>
    <dbReference type="NCBI Taxonomy" id="1798182"/>
    <lineage>
        <taxon>Bacteria</taxon>
        <taxon>Pseudomonadati</taxon>
        <taxon>Pseudomonadota</taxon>
        <taxon>Gammaproteobacteria</taxon>
        <taxon>Orbales</taxon>
        <taxon>Orbaceae</taxon>
        <taxon>Gilliamella</taxon>
    </lineage>
</organism>
<comment type="similarity">
    <text evidence="9">Belongs to the SecE/SEC61-gamma family.</text>
</comment>
<comment type="caution">
    <text evidence="9">Lacks conserved residue(s) required for the propagation of feature annotation.</text>
</comment>
<gene>
    <name evidence="9" type="primary">secE</name>
    <name evidence="10" type="ORF">GA0061081_101399</name>
</gene>
<keyword evidence="6 9" id="KW-1133">Transmembrane helix</keyword>
<feature type="transmembrane region" description="Helical" evidence="9">
    <location>
        <begin position="101"/>
        <end position="128"/>
    </location>
</feature>
<comment type="subcellular location">
    <subcellularLocation>
        <location evidence="1">Membrane</location>
    </subcellularLocation>
</comment>
<dbReference type="InterPro" id="IPR001901">
    <property type="entry name" value="Translocase_SecE/Sec61-g"/>
</dbReference>
<feature type="transmembrane region" description="Helical" evidence="9">
    <location>
        <begin position="17"/>
        <end position="36"/>
    </location>
</feature>
<evidence type="ECO:0000256" key="6">
    <source>
        <dbReference type="ARBA" id="ARBA00022989"/>
    </source>
</evidence>
<keyword evidence="4 9" id="KW-0812">Transmembrane</keyword>
<evidence type="ECO:0000313" key="11">
    <source>
        <dbReference type="Proteomes" id="UP000199670"/>
    </source>
</evidence>
<comment type="function">
    <text evidence="9">Essential subunit of the Sec protein translocation channel SecYEG. Clamps together the 2 halves of SecY. May contact the channel plug during translocation.</text>
</comment>
<dbReference type="PANTHER" id="PTHR33910:SF1">
    <property type="entry name" value="PROTEIN TRANSLOCASE SUBUNIT SECE"/>
    <property type="match status" value="1"/>
</dbReference>
<dbReference type="Gene3D" id="1.20.5.1030">
    <property type="entry name" value="Preprotein translocase secy subunit"/>
    <property type="match status" value="1"/>
</dbReference>
<evidence type="ECO:0000256" key="4">
    <source>
        <dbReference type="ARBA" id="ARBA00022692"/>
    </source>
</evidence>
<evidence type="ECO:0000256" key="2">
    <source>
        <dbReference type="ARBA" id="ARBA00022448"/>
    </source>
</evidence>
<evidence type="ECO:0000256" key="3">
    <source>
        <dbReference type="ARBA" id="ARBA00022475"/>
    </source>
</evidence>
<dbReference type="GO" id="GO:0005886">
    <property type="term" value="C:plasma membrane"/>
    <property type="evidence" value="ECO:0007669"/>
    <property type="project" value="UniProtKB-UniRule"/>
</dbReference>
<dbReference type="PRINTS" id="PR01650">
    <property type="entry name" value="SECETRNLCASE"/>
</dbReference>
<dbReference type="STRING" id="1798182.GA0061081_101399"/>
<feature type="transmembrane region" description="Helical" evidence="9">
    <location>
        <begin position="48"/>
        <end position="68"/>
    </location>
</feature>
<dbReference type="GO" id="GO:0043952">
    <property type="term" value="P:protein transport by the Sec complex"/>
    <property type="evidence" value="ECO:0007669"/>
    <property type="project" value="UniProtKB-UniRule"/>
</dbReference>
<dbReference type="PROSITE" id="PS01067">
    <property type="entry name" value="SECE_SEC61G"/>
    <property type="match status" value="1"/>
</dbReference>
<evidence type="ECO:0000256" key="1">
    <source>
        <dbReference type="ARBA" id="ARBA00004370"/>
    </source>
</evidence>
<dbReference type="GO" id="GO:0065002">
    <property type="term" value="P:intracellular protein transmembrane transport"/>
    <property type="evidence" value="ECO:0007669"/>
    <property type="project" value="UniProtKB-UniRule"/>
</dbReference>
<dbReference type="NCBIfam" id="TIGR00964">
    <property type="entry name" value="secE_bact"/>
    <property type="match status" value="1"/>
</dbReference>
<dbReference type="GO" id="GO:0006605">
    <property type="term" value="P:protein targeting"/>
    <property type="evidence" value="ECO:0007669"/>
    <property type="project" value="UniProtKB-UniRule"/>
</dbReference>
<dbReference type="Pfam" id="PF00584">
    <property type="entry name" value="SecE"/>
    <property type="match status" value="1"/>
</dbReference>
<keyword evidence="5 9" id="KW-0653">Protein transport</keyword>
<keyword evidence="8 9" id="KW-0472">Membrane</keyword>